<evidence type="ECO:0000259" key="8">
    <source>
        <dbReference type="Pfam" id="PF00535"/>
    </source>
</evidence>
<protein>
    <submittedName>
        <fullName evidence="9">Glycosyltransferase family 2 protein</fullName>
    </submittedName>
</protein>
<dbReference type="Gene3D" id="3.90.550.10">
    <property type="entry name" value="Spore Coat Polysaccharide Biosynthesis Protein SpsA, Chain A"/>
    <property type="match status" value="1"/>
</dbReference>
<dbReference type="AlphaFoldDB" id="A0A8J6MCE2"/>
<feature type="transmembrane region" description="Helical" evidence="7">
    <location>
        <begin position="270"/>
        <end position="292"/>
    </location>
</feature>
<evidence type="ECO:0000313" key="9">
    <source>
        <dbReference type="EMBL" id="MBC5721731.1"/>
    </source>
</evidence>
<evidence type="ECO:0000256" key="2">
    <source>
        <dbReference type="ARBA" id="ARBA00022676"/>
    </source>
</evidence>
<dbReference type="EMBL" id="JACOPO010000001">
    <property type="protein sequence ID" value="MBC5721731.1"/>
    <property type="molecule type" value="Genomic_DNA"/>
</dbReference>
<dbReference type="SUPFAM" id="SSF53448">
    <property type="entry name" value="Nucleotide-diphospho-sugar transferases"/>
    <property type="match status" value="1"/>
</dbReference>
<feature type="transmembrane region" description="Helical" evidence="7">
    <location>
        <begin position="234"/>
        <end position="258"/>
    </location>
</feature>
<name>A0A8J6MCE2_9FIRM</name>
<feature type="domain" description="Glycosyltransferase 2-like" evidence="8">
    <location>
        <begin position="11"/>
        <end position="140"/>
    </location>
</feature>
<comment type="caution">
    <text evidence="9">The sequence shown here is derived from an EMBL/GenBank/DDBJ whole genome shotgun (WGS) entry which is preliminary data.</text>
</comment>
<dbReference type="InterPro" id="IPR029044">
    <property type="entry name" value="Nucleotide-diphossugar_trans"/>
</dbReference>
<keyword evidence="3" id="KW-0808">Transferase</keyword>
<dbReference type="Pfam" id="PF00535">
    <property type="entry name" value="Glycos_transf_2"/>
    <property type="match status" value="1"/>
</dbReference>
<evidence type="ECO:0000256" key="6">
    <source>
        <dbReference type="ARBA" id="ARBA00023136"/>
    </source>
</evidence>
<reference evidence="9" key="1">
    <citation type="submission" date="2020-08" db="EMBL/GenBank/DDBJ databases">
        <title>Genome public.</title>
        <authorList>
            <person name="Liu C."/>
            <person name="Sun Q."/>
        </authorList>
    </citation>
    <scope>NUCLEOTIDE SEQUENCE</scope>
    <source>
        <strain evidence="9">NSJ-23</strain>
    </source>
</reference>
<gene>
    <name evidence="9" type="ORF">H8S11_02685</name>
</gene>
<dbReference type="InterPro" id="IPR050256">
    <property type="entry name" value="Glycosyltransferase_2"/>
</dbReference>
<evidence type="ECO:0000256" key="1">
    <source>
        <dbReference type="ARBA" id="ARBA00004141"/>
    </source>
</evidence>
<dbReference type="Proteomes" id="UP000628736">
    <property type="component" value="Unassembled WGS sequence"/>
</dbReference>
<evidence type="ECO:0000256" key="3">
    <source>
        <dbReference type="ARBA" id="ARBA00022679"/>
    </source>
</evidence>
<dbReference type="GO" id="GO:0005886">
    <property type="term" value="C:plasma membrane"/>
    <property type="evidence" value="ECO:0007669"/>
    <property type="project" value="TreeGrafter"/>
</dbReference>
<keyword evidence="2" id="KW-0328">Glycosyltransferase</keyword>
<proteinExistence type="predicted"/>
<evidence type="ECO:0000256" key="5">
    <source>
        <dbReference type="ARBA" id="ARBA00022989"/>
    </source>
</evidence>
<dbReference type="CDD" id="cd04187">
    <property type="entry name" value="DPM1_like_bac"/>
    <property type="match status" value="1"/>
</dbReference>
<comment type="subcellular location">
    <subcellularLocation>
        <location evidence="1">Membrane</location>
        <topology evidence="1">Multi-pass membrane protein</topology>
    </subcellularLocation>
</comment>
<dbReference type="PANTHER" id="PTHR48090:SF1">
    <property type="entry name" value="PROPHAGE BACTOPRENOL GLUCOSYL TRANSFERASE HOMOLOG"/>
    <property type="match status" value="1"/>
</dbReference>
<accession>A0A8J6MCE2</accession>
<keyword evidence="10" id="KW-1185">Reference proteome</keyword>
<evidence type="ECO:0000256" key="4">
    <source>
        <dbReference type="ARBA" id="ARBA00022692"/>
    </source>
</evidence>
<keyword evidence="6 7" id="KW-0472">Membrane</keyword>
<evidence type="ECO:0000313" key="10">
    <source>
        <dbReference type="Proteomes" id="UP000628736"/>
    </source>
</evidence>
<dbReference type="GO" id="GO:0016757">
    <property type="term" value="F:glycosyltransferase activity"/>
    <property type="evidence" value="ECO:0007669"/>
    <property type="project" value="UniProtKB-KW"/>
</dbReference>
<dbReference type="InterPro" id="IPR001173">
    <property type="entry name" value="Glyco_trans_2-like"/>
</dbReference>
<keyword evidence="4 7" id="KW-0812">Transmembrane</keyword>
<sequence length="323" mass="36202">MEDTLRSGLLSVVLPSYNEEASIPRAADTITAILIDADIPHELVFVDDGSRDRTWTVIQEQAGRHPQVRGVRFSRNFGKEAAIFAGLAQARGDCTLVMDCDLQHPPEKAVEMYRLWQEGYQVVEGVKASRGKENPLHTFAAKSFYSIISRATGIDMSRASDFKLLDRRAVDTLLAMREKNAFFRALSSWIGFQTTQVEFEVQPRLEGESKWSIRSLVRYAITNITSFSAAPLQLVTLLGVVVFLCSVVLGIHSLWQWASGNALEGFTTIILLQLFIGSILMICLGIIGYYIAKIYEEIKDRPRYIVAERCEGDRDEGTAKKDI</sequence>
<keyword evidence="5 7" id="KW-1133">Transmembrane helix</keyword>
<dbReference type="RefSeq" id="WP_186852087.1">
    <property type="nucleotide sequence ID" value="NZ_JACOPO010000001.1"/>
</dbReference>
<dbReference type="PANTHER" id="PTHR48090">
    <property type="entry name" value="UNDECAPRENYL-PHOSPHATE 4-DEOXY-4-FORMAMIDO-L-ARABINOSE TRANSFERASE-RELATED"/>
    <property type="match status" value="1"/>
</dbReference>
<evidence type="ECO:0000256" key="7">
    <source>
        <dbReference type="SAM" id="Phobius"/>
    </source>
</evidence>
<organism evidence="9 10">
    <name type="scientific">Flintibacter hominis</name>
    <dbReference type="NCBI Taxonomy" id="2763048"/>
    <lineage>
        <taxon>Bacteria</taxon>
        <taxon>Bacillati</taxon>
        <taxon>Bacillota</taxon>
        <taxon>Clostridia</taxon>
        <taxon>Eubacteriales</taxon>
        <taxon>Flintibacter</taxon>
    </lineage>
</organism>